<proteinExistence type="predicted"/>
<evidence type="ECO:0000313" key="9">
    <source>
        <dbReference type="EMBL" id="KAJ1526415.1"/>
    </source>
</evidence>
<name>A0AAV7XLC9_9NEOP</name>
<comment type="caution">
    <text evidence="9">The sequence shown here is derived from an EMBL/GenBank/DDBJ whole genome shotgun (WGS) entry which is preliminary data.</text>
</comment>
<dbReference type="PANTHER" id="PTHR42643:SF24">
    <property type="entry name" value="IONOTROPIC RECEPTOR 60A"/>
    <property type="match status" value="1"/>
</dbReference>
<evidence type="ECO:0000256" key="7">
    <source>
        <dbReference type="ARBA" id="ARBA00023180"/>
    </source>
</evidence>
<keyword evidence="5" id="KW-0472">Membrane</keyword>
<dbReference type="AlphaFoldDB" id="A0AAV7XLC9"/>
<keyword evidence="7" id="KW-0325">Glycoprotein</keyword>
<dbReference type="Proteomes" id="UP001075354">
    <property type="component" value="Chromosome 7"/>
</dbReference>
<keyword evidence="10" id="KW-1185">Reference proteome</keyword>
<evidence type="ECO:0000256" key="3">
    <source>
        <dbReference type="ARBA" id="ARBA00022692"/>
    </source>
</evidence>
<evidence type="ECO:0000256" key="6">
    <source>
        <dbReference type="ARBA" id="ARBA00023170"/>
    </source>
</evidence>
<evidence type="ECO:0000256" key="8">
    <source>
        <dbReference type="SAM" id="SignalP"/>
    </source>
</evidence>
<evidence type="ECO:0000256" key="4">
    <source>
        <dbReference type="ARBA" id="ARBA00022989"/>
    </source>
</evidence>
<dbReference type="PANTHER" id="PTHR42643">
    <property type="entry name" value="IONOTROPIC RECEPTOR 20A-RELATED"/>
    <property type="match status" value="1"/>
</dbReference>
<evidence type="ECO:0000256" key="1">
    <source>
        <dbReference type="ARBA" id="ARBA00004651"/>
    </source>
</evidence>
<comment type="subcellular location">
    <subcellularLocation>
        <location evidence="1">Cell membrane</location>
        <topology evidence="1">Multi-pass membrane protein</topology>
    </subcellularLocation>
</comment>
<accession>A0AAV7XLC9</accession>
<dbReference type="GO" id="GO:0005886">
    <property type="term" value="C:plasma membrane"/>
    <property type="evidence" value="ECO:0007669"/>
    <property type="project" value="UniProtKB-SubCell"/>
</dbReference>
<keyword evidence="6" id="KW-0675">Receptor</keyword>
<reference evidence="9" key="1">
    <citation type="submission" date="2022-12" db="EMBL/GenBank/DDBJ databases">
        <title>Chromosome-level genome assembly of the bean flower thrips Megalurothrips usitatus.</title>
        <authorList>
            <person name="Ma L."/>
            <person name="Liu Q."/>
            <person name="Li H."/>
            <person name="Cai W."/>
        </authorList>
    </citation>
    <scope>NUCLEOTIDE SEQUENCE</scope>
    <source>
        <strain evidence="9">Cailab_2022a</strain>
    </source>
</reference>
<evidence type="ECO:0000256" key="5">
    <source>
        <dbReference type="ARBA" id="ARBA00023136"/>
    </source>
</evidence>
<gene>
    <name evidence="9" type="ORF">ONE63_009549</name>
</gene>
<feature type="signal peptide" evidence="8">
    <location>
        <begin position="1"/>
        <end position="27"/>
    </location>
</feature>
<protein>
    <submittedName>
        <fullName evidence="9">Uncharacterized protein</fullName>
    </submittedName>
</protein>
<keyword evidence="3" id="KW-0812">Transmembrane</keyword>
<evidence type="ECO:0000313" key="10">
    <source>
        <dbReference type="Proteomes" id="UP001075354"/>
    </source>
</evidence>
<dbReference type="EMBL" id="JAPTSV010000007">
    <property type="protein sequence ID" value="KAJ1526415.1"/>
    <property type="molecule type" value="Genomic_DNA"/>
</dbReference>
<keyword evidence="2" id="KW-1003">Cell membrane</keyword>
<sequence>MKNAGVPDLGAAGMWLLVVLLLPAARCGHSPPRTAIPLPPPTLSPEAQCALSLLPAYFGGEQSFGRIEVVASAAWVNDAFLGGLSVVGVPVTVEQDAEETQRAFITGSLLSSHNALIFVAVEDVNHLPNRLLVAPNVRYLVWLSTGAHALANFAAVRAKATQNCQMEMRLAVTSGVTTRLYSLDGGCQLNTALAAIGLSYSALPNVTELDRWSAAAGWQRGGPAPYRACVSWEPGPRGSDVLEVIIVTGTVSDEERRLAAVVVSALRRYRKLSERLVAVGPGLLEVWGTQIRCGTDLLIFPYKAFWRLLVGFPWQMEGLVAVVPAGRRLRGELGLSSLMKPLTATMWYATVGAVAAAGLGLWLHAAGNSCLDATLQAISPLWAQTVPVRAGRPRRVLGVWLLAAVVLSAAYQCDLRSTLAAPDVTTQITSERELRQSNLTIIFNKLLQVMVNRSWPTGSTLIEDMAELEGMRRVADRGDAALITDTTRLPTLLRGFERRVSTFRIAGTERIKSFLVTTRGSPLQAPLRTVIPRLRAAGLLERSVEPPRQTTESGQPRPVRLSWENVVPAFTVLGGGVEVAFMVFLVECVEALECLAEFFAILQMVRN</sequence>
<feature type="chain" id="PRO_5043899853" evidence="8">
    <location>
        <begin position="28"/>
        <end position="607"/>
    </location>
</feature>
<keyword evidence="8" id="KW-0732">Signal</keyword>
<dbReference type="InterPro" id="IPR052192">
    <property type="entry name" value="Insect_Ionotropic_Sensory_Rcpt"/>
</dbReference>
<evidence type="ECO:0000256" key="2">
    <source>
        <dbReference type="ARBA" id="ARBA00022475"/>
    </source>
</evidence>
<keyword evidence="4" id="KW-1133">Transmembrane helix</keyword>
<organism evidence="9 10">
    <name type="scientific">Megalurothrips usitatus</name>
    <name type="common">bean blossom thrips</name>
    <dbReference type="NCBI Taxonomy" id="439358"/>
    <lineage>
        <taxon>Eukaryota</taxon>
        <taxon>Metazoa</taxon>
        <taxon>Ecdysozoa</taxon>
        <taxon>Arthropoda</taxon>
        <taxon>Hexapoda</taxon>
        <taxon>Insecta</taxon>
        <taxon>Pterygota</taxon>
        <taxon>Neoptera</taxon>
        <taxon>Paraneoptera</taxon>
        <taxon>Thysanoptera</taxon>
        <taxon>Terebrantia</taxon>
        <taxon>Thripoidea</taxon>
        <taxon>Thripidae</taxon>
        <taxon>Megalurothrips</taxon>
    </lineage>
</organism>